<organism evidence="1 2">
    <name type="scientific">Caerostris extrusa</name>
    <name type="common">Bark spider</name>
    <name type="synonym">Caerostris bankana</name>
    <dbReference type="NCBI Taxonomy" id="172846"/>
    <lineage>
        <taxon>Eukaryota</taxon>
        <taxon>Metazoa</taxon>
        <taxon>Ecdysozoa</taxon>
        <taxon>Arthropoda</taxon>
        <taxon>Chelicerata</taxon>
        <taxon>Arachnida</taxon>
        <taxon>Araneae</taxon>
        <taxon>Araneomorphae</taxon>
        <taxon>Entelegynae</taxon>
        <taxon>Araneoidea</taxon>
        <taxon>Araneidae</taxon>
        <taxon>Caerostris</taxon>
    </lineage>
</organism>
<accession>A0AAV4VNR6</accession>
<sequence>MTNLDLIETLFPAKTVKRKSIALSRRKQEITCPSETLLSVIASPIVLGIRERRLKWTDNKQQTYLWKMGYSNRGLFCDCEFIAILVTRLNI</sequence>
<gene>
    <name evidence="1" type="ORF">CEXT_638801</name>
</gene>
<evidence type="ECO:0000313" key="2">
    <source>
        <dbReference type="Proteomes" id="UP001054945"/>
    </source>
</evidence>
<dbReference type="AlphaFoldDB" id="A0AAV4VNR6"/>
<dbReference type="Proteomes" id="UP001054945">
    <property type="component" value="Unassembled WGS sequence"/>
</dbReference>
<name>A0AAV4VNR6_CAEEX</name>
<protein>
    <submittedName>
        <fullName evidence="1">Uncharacterized protein</fullName>
    </submittedName>
</protein>
<dbReference type="EMBL" id="BPLR01014859">
    <property type="protein sequence ID" value="GIY71783.1"/>
    <property type="molecule type" value="Genomic_DNA"/>
</dbReference>
<evidence type="ECO:0000313" key="1">
    <source>
        <dbReference type="EMBL" id="GIY71783.1"/>
    </source>
</evidence>
<comment type="caution">
    <text evidence="1">The sequence shown here is derived from an EMBL/GenBank/DDBJ whole genome shotgun (WGS) entry which is preliminary data.</text>
</comment>
<proteinExistence type="predicted"/>
<keyword evidence="2" id="KW-1185">Reference proteome</keyword>
<reference evidence="1 2" key="1">
    <citation type="submission" date="2021-06" db="EMBL/GenBank/DDBJ databases">
        <title>Caerostris extrusa draft genome.</title>
        <authorList>
            <person name="Kono N."/>
            <person name="Arakawa K."/>
        </authorList>
    </citation>
    <scope>NUCLEOTIDE SEQUENCE [LARGE SCALE GENOMIC DNA]</scope>
</reference>